<evidence type="ECO:0000256" key="1">
    <source>
        <dbReference type="ARBA" id="ARBA00001933"/>
    </source>
</evidence>
<dbReference type="PIRSF" id="PIRSF017617">
    <property type="entry name" value="Thr_aldolase"/>
    <property type="match status" value="1"/>
</dbReference>
<dbReference type="InterPro" id="IPR015421">
    <property type="entry name" value="PyrdxlP-dep_Trfase_major"/>
</dbReference>
<dbReference type="GO" id="GO:0006545">
    <property type="term" value="P:glycine biosynthetic process"/>
    <property type="evidence" value="ECO:0007669"/>
    <property type="project" value="TreeGrafter"/>
</dbReference>
<evidence type="ECO:0000313" key="7">
    <source>
        <dbReference type="EMBL" id="UYM03633.1"/>
    </source>
</evidence>
<dbReference type="PANTHER" id="PTHR48097">
    <property type="entry name" value="L-THREONINE ALDOLASE-RELATED"/>
    <property type="match status" value="1"/>
</dbReference>
<dbReference type="KEGG" id="sgrg:L0C25_13850"/>
<dbReference type="InterPro" id="IPR015422">
    <property type="entry name" value="PyrdxlP-dep_Trfase_small"/>
</dbReference>
<dbReference type="AlphaFoldDB" id="A0AA46TEC4"/>
<reference evidence="7" key="1">
    <citation type="submission" date="2022-01" db="EMBL/GenBank/DDBJ databases">
        <title>Nocardioidaceae gen. sp. A5X3R13.</title>
        <authorList>
            <person name="Lopez Marin M.A."/>
            <person name="Uhlik O."/>
        </authorList>
    </citation>
    <scope>NUCLEOTIDE SEQUENCE</scope>
    <source>
        <strain evidence="7">A5X3R13</strain>
    </source>
</reference>
<dbReference type="Gene3D" id="3.40.640.10">
    <property type="entry name" value="Type I PLP-dependent aspartate aminotransferase-like (Major domain)"/>
    <property type="match status" value="1"/>
</dbReference>
<dbReference type="SUPFAM" id="SSF53383">
    <property type="entry name" value="PLP-dependent transferases"/>
    <property type="match status" value="1"/>
</dbReference>
<dbReference type="GO" id="GO:0005829">
    <property type="term" value="C:cytosol"/>
    <property type="evidence" value="ECO:0007669"/>
    <property type="project" value="TreeGrafter"/>
</dbReference>
<sequence length="350" mass="36291">MADFRSDTVTVADDRMREAMVTAEVGDDFYGEDPTVDDLERTAAQIVGKDAGVFLTNGTSANMVALLTLCSVADGRSGRQVLTHATSDIHAWEAHTLAQVAGLQTLPLPGRHGQLDPHALASALAATDPYAPRPAVVAIENTHSASGGRPWSLSDIDVVADLCDAAGVPLYCDGARLFNATVASGYGADEAVARCGAVSISLYKGLGAPMGSVLCGPAAFVEHARVLRRTLGSTFRQAGHLAAAGLVGLSRVAELADDHRRARDLWEGLAQVLPADLLDEPPTTNIVTLDIGADAGTLVDSLSAAGVRVTEVVPGVVRFVTHRDLTDADIDAALRAAAATFVPLQAGATR</sequence>
<dbReference type="Gene3D" id="3.90.1150.10">
    <property type="entry name" value="Aspartate Aminotransferase, domain 1"/>
    <property type="match status" value="1"/>
</dbReference>
<dbReference type="GO" id="GO:0008483">
    <property type="term" value="F:transaminase activity"/>
    <property type="evidence" value="ECO:0007669"/>
    <property type="project" value="UniProtKB-KW"/>
</dbReference>
<keyword evidence="4" id="KW-0456">Lyase</keyword>
<evidence type="ECO:0000256" key="4">
    <source>
        <dbReference type="ARBA" id="ARBA00023239"/>
    </source>
</evidence>
<dbReference type="GO" id="GO:0006567">
    <property type="term" value="P:L-threonine catabolic process"/>
    <property type="evidence" value="ECO:0007669"/>
    <property type="project" value="TreeGrafter"/>
</dbReference>
<keyword evidence="3" id="KW-0663">Pyridoxal phosphate</keyword>
<comment type="cofactor">
    <cofactor evidence="1">
        <name>pyridoxal 5'-phosphate</name>
        <dbReference type="ChEBI" id="CHEBI:597326"/>
    </cofactor>
</comment>
<dbReference type="Proteomes" id="UP001164390">
    <property type="component" value="Chromosome"/>
</dbReference>
<feature type="domain" description="Aromatic amino acid beta-eliminating lyase/threonine aldolase" evidence="6">
    <location>
        <begin position="3"/>
        <end position="288"/>
    </location>
</feature>
<feature type="modified residue" description="N6-(pyridoxal phosphate)lysine" evidence="5">
    <location>
        <position position="204"/>
    </location>
</feature>
<dbReference type="InterPro" id="IPR015424">
    <property type="entry name" value="PyrdxlP-dep_Trfase"/>
</dbReference>
<keyword evidence="8" id="KW-1185">Reference proteome</keyword>
<dbReference type="NCBIfam" id="NF041359">
    <property type="entry name" value="GntG_guanitoxin"/>
    <property type="match status" value="1"/>
</dbReference>
<dbReference type="FunFam" id="3.40.640.10:FF:000030">
    <property type="entry name" value="Low-specificity L-threonine aldolase"/>
    <property type="match status" value="1"/>
</dbReference>
<dbReference type="Pfam" id="PF01212">
    <property type="entry name" value="Beta_elim_lyase"/>
    <property type="match status" value="1"/>
</dbReference>
<dbReference type="InterPro" id="IPR001597">
    <property type="entry name" value="ArAA_b-elim_lyase/Thr_aldolase"/>
</dbReference>
<accession>A0AA46TEC4</accession>
<comment type="similarity">
    <text evidence="2">Belongs to the threonine aldolase family.</text>
</comment>
<evidence type="ECO:0000256" key="2">
    <source>
        <dbReference type="ARBA" id="ARBA00006966"/>
    </source>
</evidence>
<evidence type="ECO:0000256" key="5">
    <source>
        <dbReference type="PIRSR" id="PIRSR017617-1"/>
    </source>
</evidence>
<evidence type="ECO:0000313" key="8">
    <source>
        <dbReference type="Proteomes" id="UP001164390"/>
    </source>
</evidence>
<evidence type="ECO:0000259" key="6">
    <source>
        <dbReference type="Pfam" id="PF01212"/>
    </source>
</evidence>
<keyword evidence="7" id="KW-0808">Transferase</keyword>
<dbReference type="RefSeq" id="WP_271632253.1">
    <property type="nucleotide sequence ID" value="NZ_CP094970.1"/>
</dbReference>
<organism evidence="7 8">
    <name type="scientific">Solicola gregarius</name>
    <dbReference type="NCBI Taxonomy" id="2908642"/>
    <lineage>
        <taxon>Bacteria</taxon>
        <taxon>Bacillati</taxon>
        <taxon>Actinomycetota</taxon>
        <taxon>Actinomycetes</taxon>
        <taxon>Propionibacteriales</taxon>
        <taxon>Nocardioidaceae</taxon>
        <taxon>Solicola</taxon>
    </lineage>
</organism>
<proteinExistence type="inferred from homology"/>
<dbReference type="PANTHER" id="PTHR48097:SF9">
    <property type="entry name" value="L-THREONINE ALDOLASE"/>
    <property type="match status" value="1"/>
</dbReference>
<protein>
    <submittedName>
        <fullName evidence="7">Aminotransferase class I/II-fold pyridoxal phosphate-dependent enzyme</fullName>
    </submittedName>
</protein>
<dbReference type="InterPro" id="IPR023603">
    <property type="entry name" value="Low_specificity_L-TA-like"/>
</dbReference>
<evidence type="ECO:0000256" key="3">
    <source>
        <dbReference type="ARBA" id="ARBA00022898"/>
    </source>
</evidence>
<keyword evidence="7" id="KW-0032">Aminotransferase</keyword>
<dbReference type="GO" id="GO:0008732">
    <property type="term" value="F:L-allo-threonine aldolase activity"/>
    <property type="evidence" value="ECO:0007669"/>
    <property type="project" value="TreeGrafter"/>
</dbReference>
<gene>
    <name evidence="7" type="ORF">L0C25_13850</name>
</gene>
<name>A0AA46TEC4_9ACTN</name>
<dbReference type="EMBL" id="CP094970">
    <property type="protein sequence ID" value="UYM03633.1"/>
    <property type="molecule type" value="Genomic_DNA"/>
</dbReference>